<protein>
    <recommendedName>
        <fullName evidence="6">tRNA(Ile)-lysidine synthase</fullName>
        <ecNumber evidence="6">6.3.4.19</ecNumber>
    </recommendedName>
    <alternativeName>
        <fullName evidence="6">tRNA(Ile)-2-lysyl-cytidine synthase</fullName>
    </alternativeName>
    <alternativeName>
        <fullName evidence="6">tRNA(Ile)-lysidine synthetase</fullName>
    </alternativeName>
</protein>
<evidence type="ECO:0000313" key="8">
    <source>
        <dbReference type="EMBL" id="QIB36112.1"/>
    </source>
</evidence>
<comment type="subcellular location">
    <subcellularLocation>
        <location evidence="6">Cytoplasm</location>
    </subcellularLocation>
</comment>
<dbReference type="SUPFAM" id="SSF52402">
    <property type="entry name" value="Adenine nucleotide alpha hydrolases-like"/>
    <property type="match status" value="1"/>
</dbReference>
<comment type="caution">
    <text evidence="6">Lacks conserved residue(s) required for the propagation of feature annotation.</text>
</comment>
<evidence type="ECO:0000256" key="1">
    <source>
        <dbReference type="ARBA" id="ARBA00022598"/>
    </source>
</evidence>
<proteinExistence type="inferred from homology"/>
<evidence type="ECO:0000256" key="5">
    <source>
        <dbReference type="ARBA" id="ARBA00048539"/>
    </source>
</evidence>
<organism evidence="8 9">
    <name type="scientific">Ancylobacter pratisalsi</name>
    <dbReference type="NCBI Taxonomy" id="1745854"/>
    <lineage>
        <taxon>Bacteria</taxon>
        <taxon>Pseudomonadati</taxon>
        <taxon>Pseudomonadota</taxon>
        <taxon>Alphaproteobacteria</taxon>
        <taxon>Hyphomicrobiales</taxon>
        <taxon>Xanthobacteraceae</taxon>
        <taxon>Ancylobacter</taxon>
    </lineage>
</organism>
<evidence type="ECO:0000259" key="7">
    <source>
        <dbReference type="Pfam" id="PF01171"/>
    </source>
</evidence>
<keyword evidence="3" id="KW-0547">Nucleotide-binding</keyword>
<dbReference type="GO" id="GO:0005524">
    <property type="term" value="F:ATP binding"/>
    <property type="evidence" value="ECO:0007669"/>
    <property type="project" value="UniProtKB-KW"/>
</dbReference>
<dbReference type="InterPro" id="IPR012795">
    <property type="entry name" value="tRNA_Ile_lys_synt_N"/>
</dbReference>
<dbReference type="Proteomes" id="UP000464751">
    <property type="component" value="Chromosome"/>
</dbReference>
<evidence type="ECO:0000256" key="4">
    <source>
        <dbReference type="ARBA" id="ARBA00022840"/>
    </source>
</evidence>
<dbReference type="GO" id="GO:0005737">
    <property type="term" value="C:cytoplasm"/>
    <property type="evidence" value="ECO:0007669"/>
    <property type="project" value="UniProtKB-SubCell"/>
</dbReference>
<dbReference type="EC" id="6.3.4.19" evidence="6"/>
<dbReference type="EMBL" id="CP048630">
    <property type="protein sequence ID" value="QIB36112.1"/>
    <property type="molecule type" value="Genomic_DNA"/>
</dbReference>
<dbReference type="GO" id="GO:0006400">
    <property type="term" value="P:tRNA modification"/>
    <property type="evidence" value="ECO:0007669"/>
    <property type="project" value="UniProtKB-UniRule"/>
</dbReference>
<dbReference type="NCBIfam" id="TIGR02432">
    <property type="entry name" value="lysidine_TilS_N"/>
    <property type="match status" value="1"/>
</dbReference>
<dbReference type="KEGG" id="apra:G3A50_06320"/>
<dbReference type="InterPro" id="IPR011063">
    <property type="entry name" value="TilS/TtcA_N"/>
</dbReference>
<evidence type="ECO:0000256" key="3">
    <source>
        <dbReference type="ARBA" id="ARBA00022741"/>
    </source>
</evidence>
<sequence length="296" mass="31238">MLLARKWCAARPDGPALAVATVDHGLRPEAREEAEAVGRLARQLGLSHAVLDLPTRLTSSGLQEAARNGRYEALLAHARAIDADGIVTAHTRDDQAETVLFRLMRGSGLSGLAGIPATRELGGVALLRPLLGWAKDDLLAICATAGVDFVVDPSNADPRFARARLRALMPTLAREGLDANRLSRLASRLARADAALESAVDAAAADLWSVDGEGIALGRGALLALPPEIGLRLMGRVVQEVGDGPVELAKLEAVHDWLVALPATGTGARTLAGALIRARRAHIVVRRAPPRRMVKS</sequence>
<evidence type="ECO:0000313" key="9">
    <source>
        <dbReference type="Proteomes" id="UP000464751"/>
    </source>
</evidence>
<dbReference type="HAMAP" id="MF_01161">
    <property type="entry name" value="tRNA_Ile_lys_synt"/>
    <property type="match status" value="1"/>
</dbReference>
<comment type="function">
    <text evidence="6">Ligates lysine onto the cytidine present at position 34 of the AUA codon-specific tRNA(Ile) that contains the anticodon CAU, in an ATP-dependent manner. Cytidine is converted to lysidine, thus changing the amino acid specificity of the tRNA from methionine to isoleucine.</text>
</comment>
<evidence type="ECO:0000256" key="2">
    <source>
        <dbReference type="ARBA" id="ARBA00022694"/>
    </source>
</evidence>
<dbReference type="PANTHER" id="PTHR43033">
    <property type="entry name" value="TRNA(ILE)-LYSIDINE SYNTHASE-RELATED"/>
    <property type="match status" value="1"/>
</dbReference>
<name>A0A6P1YSJ1_9HYPH</name>
<comment type="similarity">
    <text evidence="6">Belongs to the tRNA(Ile)-lysidine synthase family.</text>
</comment>
<keyword evidence="1 6" id="KW-0436">Ligase</keyword>
<dbReference type="Pfam" id="PF01171">
    <property type="entry name" value="ATP_bind_3"/>
    <property type="match status" value="1"/>
</dbReference>
<dbReference type="InterPro" id="IPR014729">
    <property type="entry name" value="Rossmann-like_a/b/a_fold"/>
</dbReference>
<dbReference type="PANTHER" id="PTHR43033:SF1">
    <property type="entry name" value="TRNA(ILE)-LYSIDINE SYNTHASE-RELATED"/>
    <property type="match status" value="1"/>
</dbReference>
<keyword evidence="6" id="KW-0963">Cytoplasm</keyword>
<dbReference type="GO" id="GO:0032267">
    <property type="term" value="F:tRNA(Ile)-lysidine synthase activity"/>
    <property type="evidence" value="ECO:0007669"/>
    <property type="project" value="UniProtKB-EC"/>
</dbReference>
<accession>A0A6P1YSJ1</accession>
<comment type="catalytic activity">
    <reaction evidence="5 6">
        <text>cytidine(34) in tRNA(Ile2) + L-lysine + ATP = lysidine(34) in tRNA(Ile2) + AMP + diphosphate + H(+)</text>
        <dbReference type="Rhea" id="RHEA:43744"/>
        <dbReference type="Rhea" id="RHEA-COMP:10625"/>
        <dbReference type="Rhea" id="RHEA-COMP:10670"/>
        <dbReference type="ChEBI" id="CHEBI:15378"/>
        <dbReference type="ChEBI" id="CHEBI:30616"/>
        <dbReference type="ChEBI" id="CHEBI:32551"/>
        <dbReference type="ChEBI" id="CHEBI:33019"/>
        <dbReference type="ChEBI" id="CHEBI:82748"/>
        <dbReference type="ChEBI" id="CHEBI:83665"/>
        <dbReference type="ChEBI" id="CHEBI:456215"/>
        <dbReference type="EC" id="6.3.4.19"/>
    </reaction>
</comment>
<feature type="domain" description="tRNA(Ile)-lysidine/2-thiocytidine synthase N-terminal" evidence="7">
    <location>
        <begin position="16"/>
        <end position="167"/>
    </location>
</feature>
<dbReference type="CDD" id="cd01992">
    <property type="entry name" value="TilS_N"/>
    <property type="match status" value="1"/>
</dbReference>
<keyword evidence="4" id="KW-0067">ATP-binding</keyword>
<reference evidence="8 9" key="1">
    <citation type="submission" date="2020-02" db="EMBL/GenBank/DDBJ databases">
        <authorList>
            <person name="Li G."/>
        </authorList>
    </citation>
    <scope>NUCLEOTIDE SEQUENCE [LARGE SCALE GENOMIC DNA]</scope>
    <source>
        <strain evidence="8 9">DSM 102029</strain>
    </source>
</reference>
<dbReference type="InterPro" id="IPR012094">
    <property type="entry name" value="tRNA_Ile_lys_synt"/>
</dbReference>
<evidence type="ECO:0000256" key="6">
    <source>
        <dbReference type="HAMAP-Rule" id="MF_01161"/>
    </source>
</evidence>
<keyword evidence="2 6" id="KW-0819">tRNA processing</keyword>
<dbReference type="AlphaFoldDB" id="A0A6P1YSJ1"/>
<gene>
    <name evidence="6 8" type="primary">tilS</name>
    <name evidence="8" type="ORF">G3A50_06320</name>
</gene>
<dbReference type="Gene3D" id="3.40.50.620">
    <property type="entry name" value="HUPs"/>
    <property type="match status" value="1"/>
</dbReference>
<keyword evidence="9" id="KW-1185">Reference proteome</keyword>